<reference evidence="3 4" key="1">
    <citation type="submission" date="2016-01" db="EMBL/GenBank/DDBJ databases">
        <title>Biosynthesis of antibiotic leucinostatins and their inhibition on Phytophthora in bio-control Purpureocillium lilacinum.</title>
        <authorList>
            <person name="Wang G."/>
            <person name="Liu Z."/>
            <person name="Lin R."/>
            <person name="Li E."/>
            <person name="Mao Z."/>
            <person name="Ling J."/>
            <person name="Yin W."/>
            <person name="Xie B."/>
        </authorList>
    </citation>
    <scope>NUCLEOTIDE SEQUENCE [LARGE SCALE GENOMIC DNA]</scope>
    <source>
        <strain evidence="3">PLBJ-1</strain>
    </source>
</reference>
<feature type="compositionally biased region" description="Polar residues" evidence="1">
    <location>
        <begin position="496"/>
        <end position="510"/>
    </location>
</feature>
<dbReference type="InterPro" id="IPR010770">
    <property type="entry name" value="Ecd"/>
</dbReference>
<evidence type="ECO:0000256" key="1">
    <source>
        <dbReference type="SAM" id="MobiDB-lite"/>
    </source>
</evidence>
<dbReference type="Proteomes" id="UP000078240">
    <property type="component" value="Unassembled WGS sequence"/>
</dbReference>
<dbReference type="GO" id="GO:0005634">
    <property type="term" value="C:nucleus"/>
    <property type="evidence" value="ECO:0007669"/>
    <property type="project" value="TreeGrafter"/>
</dbReference>
<evidence type="ECO:0000313" key="3">
    <source>
        <dbReference type="EMBL" id="OAQ79126.1"/>
    </source>
</evidence>
<gene>
    <name evidence="2" type="ORF">Purlil1_11154</name>
    <name evidence="3" type="ORF">VFPBJ_07247</name>
</gene>
<feature type="region of interest" description="Disordered" evidence="1">
    <location>
        <begin position="352"/>
        <end position="378"/>
    </location>
</feature>
<evidence type="ECO:0000313" key="4">
    <source>
        <dbReference type="Proteomes" id="UP000078240"/>
    </source>
</evidence>
<organism evidence="3 4">
    <name type="scientific">Purpureocillium lilacinum</name>
    <name type="common">Paecilomyces lilacinus</name>
    <dbReference type="NCBI Taxonomy" id="33203"/>
    <lineage>
        <taxon>Eukaryota</taxon>
        <taxon>Fungi</taxon>
        <taxon>Dikarya</taxon>
        <taxon>Ascomycota</taxon>
        <taxon>Pezizomycotina</taxon>
        <taxon>Sordariomycetes</taxon>
        <taxon>Hypocreomycetidae</taxon>
        <taxon>Hypocreales</taxon>
        <taxon>Ophiocordycipitaceae</taxon>
        <taxon>Purpureocillium</taxon>
    </lineage>
</organism>
<comment type="caution">
    <text evidence="3">The sequence shown here is derived from an EMBL/GenBank/DDBJ whole genome shotgun (WGS) entry which is preliminary data.</text>
</comment>
<feature type="region of interest" description="Disordered" evidence="1">
    <location>
        <begin position="591"/>
        <end position="621"/>
    </location>
</feature>
<feature type="compositionally biased region" description="Basic and acidic residues" evidence="1">
    <location>
        <begin position="611"/>
        <end position="621"/>
    </location>
</feature>
<reference evidence="2 5" key="3">
    <citation type="journal article" date="2024" name="Microbiol. Resour. Announc.">
        <title>Genome annotations for the ascomycete fungi Trichoderma harzianum, Trichoderma aggressivum, and Purpureocillium lilacinum.</title>
        <authorList>
            <person name="Beijen E.P.W."/>
            <person name="Ohm R.A."/>
        </authorList>
    </citation>
    <scope>NUCLEOTIDE SEQUENCE [LARGE SCALE GENOMIC DNA]</scope>
    <source>
        <strain evidence="2 5">CBS 150709</strain>
    </source>
</reference>
<feature type="region of interest" description="Disordered" evidence="1">
    <location>
        <begin position="1"/>
        <end position="24"/>
    </location>
</feature>
<keyword evidence="5" id="KW-1185">Reference proteome</keyword>
<dbReference type="EMBL" id="LSBH01000005">
    <property type="protein sequence ID" value="OAQ79126.1"/>
    <property type="molecule type" value="Genomic_DNA"/>
</dbReference>
<feature type="compositionally biased region" description="Acidic residues" evidence="1">
    <location>
        <begin position="436"/>
        <end position="474"/>
    </location>
</feature>
<accession>A0A179GMK2</accession>
<dbReference type="EMBL" id="JAWRVI010000063">
    <property type="protein sequence ID" value="KAK4082612.1"/>
    <property type="molecule type" value="Genomic_DNA"/>
</dbReference>
<name>A0A179GMK2_PURLI</name>
<dbReference type="AlphaFoldDB" id="A0A179GMK2"/>
<proteinExistence type="predicted"/>
<feature type="region of interest" description="Disordered" evidence="1">
    <location>
        <begin position="391"/>
        <end position="410"/>
    </location>
</feature>
<evidence type="ECO:0000313" key="5">
    <source>
        <dbReference type="Proteomes" id="UP001287286"/>
    </source>
</evidence>
<feature type="compositionally biased region" description="Basic and acidic residues" evidence="1">
    <location>
        <begin position="541"/>
        <end position="564"/>
    </location>
</feature>
<feature type="compositionally biased region" description="Basic and acidic residues" evidence="1">
    <location>
        <begin position="360"/>
        <end position="371"/>
    </location>
</feature>
<feature type="compositionally biased region" description="Acidic residues" evidence="1">
    <location>
        <begin position="565"/>
        <end position="575"/>
    </location>
</feature>
<dbReference type="Pfam" id="PF07093">
    <property type="entry name" value="SGT1"/>
    <property type="match status" value="1"/>
</dbReference>
<dbReference type="Proteomes" id="UP001287286">
    <property type="component" value="Unassembled WGS sequence"/>
</dbReference>
<reference evidence="2" key="2">
    <citation type="submission" date="2023-11" db="EMBL/GenBank/DDBJ databases">
        <authorList>
            <person name="Beijen E."/>
            <person name="Ohm R.A."/>
        </authorList>
    </citation>
    <scope>NUCLEOTIDE SEQUENCE</scope>
    <source>
        <strain evidence="2">CBS 150709</strain>
    </source>
</reference>
<dbReference type="PANTHER" id="PTHR13060:SF0">
    <property type="entry name" value="PROTEIN ECDYSONELESS HOMOLOG"/>
    <property type="match status" value="1"/>
</dbReference>
<feature type="region of interest" description="Disordered" evidence="1">
    <location>
        <begin position="431"/>
        <end position="575"/>
    </location>
</feature>
<protein>
    <submittedName>
        <fullName evidence="3">SGT1-like protein</fullName>
    </submittedName>
    <submittedName>
        <fullName evidence="2">Transcriptional regulator family: SGT1</fullName>
    </submittedName>
</protein>
<evidence type="ECO:0000313" key="2">
    <source>
        <dbReference type="EMBL" id="KAK4082612.1"/>
    </source>
</evidence>
<dbReference type="PANTHER" id="PTHR13060">
    <property type="entry name" value="SGT1 PROTEIN HSGT1 SUPPRESSOR OF GCR2"/>
    <property type="match status" value="1"/>
</dbReference>
<sequence>MADGNGNAAPGSDDQRSGDTGPQSHLPDNSVEYCMFLLEGQVDARRTLSNLESLRKSALELAQTLTADYIWQRDDFNLELKITDGLRYLYGVTEYGDAVEDEWLVVYILRELTRLHPTLWARAADTDGEFLLIEAANVLPPWLGPEMDQNRVWMHKSNLLVIPTEDKRSGSSSSGSLPLPQAVDYITSKPDSLVQSPFIEAEAFYRLEKYPRQISQSAHHSIITIPRRVAYILHEMPRSIAPAVEAFYHRDAIDLRSVMAAPETRRFKPDDMVTVSVRFSRVLFAQLKSQRFEPPPGWQHAVGAVADNERSMARLDMGMKLTCGFEILARDAEKNRSRSVRQVGLLLDDLEEDGDATLPQDKEIESWHDNEREDDDSWMDINYEDFERELSGQRKDAVPGAADTGFGSAQTKADLRKIVSRFESFLNDERAGLDGAEIDDVDDSGDEDGDDDDDELSEEDSEFEDKEVGFDEEAFSNIMREMMGMPANVARPANAGDSSKTVSQPPSGSTAGAGEGELGIEELSAQMEAELRGHGALRLDTNTDKRITTGGKGKDVDGGDHEPDQEASEDSDGEIDVDYNLARNLLESFKGQAGASGPAGNIMGLMGLQLPRDEGDFDDQR</sequence>